<dbReference type="EMBL" id="CP015354">
    <property type="protein sequence ID" value="ANS52098.1"/>
    <property type="molecule type" value="Genomic_DNA"/>
</dbReference>
<feature type="domain" description="AAA+ ATPase" evidence="4">
    <location>
        <begin position="101"/>
        <end position="236"/>
    </location>
</feature>
<keyword evidence="2" id="KW-0547">Nucleotide-binding</keyword>
<dbReference type="RefSeq" id="WP_065486721.1">
    <property type="nucleotide sequence ID" value="NZ_CP015354.1"/>
</dbReference>
<dbReference type="InterPro" id="IPR003593">
    <property type="entry name" value="AAA+_ATPase"/>
</dbReference>
<dbReference type="CDD" id="cd00009">
    <property type="entry name" value="AAA"/>
    <property type="match status" value="1"/>
</dbReference>
<dbReference type="SMART" id="SM00382">
    <property type="entry name" value="AAA"/>
    <property type="match status" value="1"/>
</dbReference>
<accession>A0A9W3X4I5</accession>
<evidence type="ECO:0000313" key="6">
    <source>
        <dbReference type="Proteomes" id="UP000092743"/>
    </source>
</evidence>
<dbReference type="AlphaFoldDB" id="A0A9W3X4I5"/>
<dbReference type="PANTHER" id="PTHR30050:SF4">
    <property type="entry name" value="ATP-BINDING PROTEIN RV3427C IN INSERTION SEQUENCE-RELATED"/>
    <property type="match status" value="1"/>
</dbReference>
<dbReference type="SUPFAM" id="SSF52540">
    <property type="entry name" value="P-loop containing nucleoside triphosphate hydrolases"/>
    <property type="match status" value="1"/>
</dbReference>
<keyword evidence="5" id="KW-0614">Plasmid</keyword>
<evidence type="ECO:0000259" key="4">
    <source>
        <dbReference type="SMART" id="SM00382"/>
    </source>
</evidence>
<dbReference type="Gene3D" id="3.40.50.300">
    <property type="entry name" value="P-loop containing nucleotide triphosphate hydrolases"/>
    <property type="match status" value="1"/>
</dbReference>
<reference evidence="5 6" key="1">
    <citation type="submission" date="2016-04" db="EMBL/GenBank/DDBJ databases">
        <title>High quality genome of the nematocidal Bacillus thuringiensis MYBT18246.</title>
        <authorList>
            <person name="Hollensteiner J."/>
            <person name="Poehlein A."/>
            <person name="Sproeer C."/>
            <person name="Bunk B."/>
            <person name="Rosenstiel P."/>
            <person name="Schulenburg H."/>
            <person name="Liesegang H."/>
        </authorList>
    </citation>
    <scope>NUCLEOTIDE SEQUENCE [LARGE SCALE GENOMIC DNA]</scope>
    <source>
        <strain evidence="5 6">MYBT18246</strain>
        <plasmid evidence="5 6">p120416</plasmid>
    </source>
</reference>
<geneLocation type="plasmid" evidence="5 6">
    <name>p120416</name>
</geneLocation>
<sequence length="252" mass="28774">MTKGTNDRLTGLLKELHLKEISEIYESEAEKAAKTKLSFIGYLSNLIEAEILSKTDRSINRKISLAKFPKIATLEEFDFGFQPSINEPYVRELANLGFLEKKENIILSGPPGVGKTHLAIALGIKACVTKYRVLFYSAQDLMDILYHSLLDNTLTEKIESLARIHLLIIDELGYMPVNKEKANLFFQLISRKYETGSVILTTNMPFDQWDQVFGDHIISSAILDRLAHHCHIFNINGNSYRMKERLEQVERP</sequence>
<dbReference type="InterPro" id="IPR002611">
    <property type="entry name" value="IstB_ATP-bd"/>
</dbReference>
<protein>
    <submittedName>
        <fullName evidence="5">DNA replication protein</fullName>
    </submittedName>
</protein>
<evidence type="ECO:0000313" key="5">
    <source>
        <dbReference type="EMBL" id="ANS52098.1"/>
    </source>
</evidence>
<keyword evidence="3" id="KW-0067">ATP-binding</keyword>
<dbReference type="Pfam" id="PF01695">
    <property type="entry name" value="IstB_IS21"/>
    <property type="match status" value="1"/>
</dbReference>
<dbReference type="PIRSF" id="PIRSF003073">
    <property type="entry name" value="DNAC_TnpB_IstB"/>
    <property type="match status" value="1"/>
</dbReference>
<dbReference type="InterPro" id="IPR047661">
    <property type="entry name" value="IstB"/>
</dbReference>
<dbReference type="PANTHER" id="PTHR30050">
    <property type="entry name" value="CHROMOSOMAL REPLICATION INITIATOR PROTEIN DNAA"/>
    <property type="match status" value="1"/>
</dbReference>
<evidence type="ECO:0000256" key="2">
    <source>
        <dbReference type="ARBA" id="ARBA00022741"/>
    </source>
</evidence>
<evidence type="ECO:0000256" key="3">
    <source>
        <dbReference type="ARBA" id="ARBA00022840"/>
    </source>
</evidence>
<organism evidence="5 6">
    <name type="scientific">Bacillus thuringiensis</name>
    <dbReference type="NCBI Taxonomy" id="1428"/>
    <lineage>
        <taxon>Bacteria</taxon>
        <taxon>Bacillati</taxon>
        <taxon>Bacillota</taxon>
        <taxon>Bacilli</taxon>
        <taxon>Bacillales</taxon>
        <taxon>Bacillaceae</taxon>
        <taxon>Bacillus</taxon>
        <taxon>Bacillus cereus group</taxon>
    </lineage>
</organism>
<name>A0A9W3X4I5_BACTU</name>
<dbReference type="Proteomes" id="UP000092743">
    <property type="component" value="Plasmid p120416"/>
</dbReference>
<comment type="similarity">
    <text evidence="1">Belongs to the IS21/IS1162 putative ATP-binding protein family.</text>
</comment>
<gene>
    <name evidence="5" type="ORF">BT246_68070</name>
</gene>
<dbReference type="InterPro" id="IPR028350">
    <property type="entry name" value="DNAC/IstB-like"/>
</dbReference>
<dbReference type="InterPro" id="IPR027417">
    <property type="entry name" value="P-loop_NTPase"/>
</dbReference>
<dbReference type="GO" id="GO:0006260">
    <property type="term" value="P:DNA replication"/>
    <property type="evidence" value="ECO:0007669"/>
    <property type="project" value="TreeGrafter"/>
</dbReference>
<evidence type="ECO:0000256" key="1">
    <source>
        <dbReference type="ARBA" id="ARBA00008059"/>
    </source>
</evidence>
<proteinExistence type="inferred from homology"/>
<dbReference type="NCBIfam" id="NF038214">
    <property type="entry name" value="IS21_help_AAA"/>
    <property type="match status" value="1"/>
</dbReference>
<dbReference type="GO" id="GO:0005524">
    <property type="term" value="F:ATP binding"/>
    <property type="evidence" value="ECO:0007669"/>
    <property type="project" value="UniProtKB-KW"/>
</dbReference>